<dbReference type="PANTHER" id="PTHR30238:SF0">
    <property type="entry name" value="THYLAKOID MEMBRANE PROTEIN TERC, CHLOROPLASTIC"/>
    <property type="match status" value="1"/>
</dbReference>
<name>A0A7S0R0W6_9CHLO</name>
<protein>
    <submittedName>
        <fullName evidence="7">Uncharacterized protein</fullName>
    </submittedName>
</protein>
<feature type="transmembrane region" description="Helical" evidence="6">
    <location>
        <begin position="240"/>
        <end position="265"/>
    </location>
</feature>
<dbReference type="PANTHER" id="PTHR30238">
    <property type="entry name" value="MEMBRANE BOUND PREDICTED REDOX MODULATOR"/>
    <property type="match status" value="1"/>
</dbReference>
<dbReference type="AlphaFoldDB" id="A0A7S0R0W6"/>
<evidence type="ECO:0000256" key="6">
    <source>
        <dbReference type="SAM" id="Phobius"/>
    </source>
</evidence>
<keyword evidence="2 6" id="KW-0812">Transmembrane</keyword>
<evidence type="ECO:0000256" key="3">
    <source>
        <dbReference type="ARBA" id="ARBA00022989"/>
    </source>
</evidence>
<dbReference type="Pfam" id="PF03741">
    <property type="entry name" value="TerC"/>
    <property type="match status" value="1"/>
</dbReference>
<evidence type="ECO:0000313" key="7">
    <source>
        <dbReference type="EMBL" id="CAD8662268.1"/>
    </source>
</evidence>
<feature type="transmembrane region" description="Helical" evidence="6">
    <location>
        <begin position="112"/>
        <end position="137"/>
    </location>
</feature>
<feature type="region of interest" description="Disordered" evidence="5">
    <location>
        <begin position="337"/>
        <end position="392"/>
    </location>
</feature>
<feature type="transmembrane region" description="Helical" evidence="6">
    <location>
        <begin position="48"/>
        <end position="67"/>
    </location>
</feature>
<dbReference type="InterPro" id="IPR005496">
    <property type="entry name" value="Integral_membrane_TerC"/>
</dbReference>
<evidence type="ECO:0000256" key="5">
    <source>
        <dbReference type="SAM" id="MobiDB-lite"/>
    </source>
</evidence>
<accession>A0A7S0R0W6</accession>
<organism evidence="7">
    <name type="scientific">Pyramimonas obovata</name>
    <dbReference type="NCBI Taxonomy" id="1411642"/>
    <lineage>
        <taxon>Eukaryota</taxon>
        <taxon>Viridiplantae</taxon>
        <taxon>Chlorophyta</taxon>
        <taxon>Pyramimonadophyceae</taxon>
        <taxon>Pyramimonadales</taxon>
        <taxon>Pyramimonadaceae</taxon>
        <taxon>Pyramimonas</taxon>
        <taxon>Pyramimonas incertae sedis</taxon>
    </lineage>
</organism>
<dbReference type="EMBL" id="HBFA01013653">
    <property type="protein sequence ID" value="CAD8662268.1"/>
    <property type="molecule type" value="Transcribed_RNA"/>
</dbReference>
<evidence type="ECO:0000256" key="1">
    <source>
        <dbReference type="ARBA" id="ARBA00004141"/>
    </source>
</evidence>
<feature type="compositionally biased region" description="Polar residues" evidence="5">
    <location>
        <begin position="340"/>
        <end position="371"/>
    </location>
</feature>
<feature type="transmembrane region" description="Helical" evidence="6">
    <location>
        <begin position="299"/>
        <end position="319"/>
    </location>
</feature>
<feature type="transmembrane region" description="Helical" evidence="6">
    <location>
        <begin position="79"/>
        <end position="100"/>
    </location>
</feature>
<feature type="transmembrane region" description="Helical" evidence="6">
    <location>
        <begin position="204"/>
        <end position="225"/>
    </location>
</feature>
<sequence length="421" mass="45549">MVRPGTIQRSAQVQFQGSVLNEREQHVLRERLLDKASKEMPTDMLGGPLYRTILCFAVGVAFGAGVWRAAGEEVAYEYYAAWLLELCLSMENLLAIFMVFRYFKVPSMYQEYVLWWGVVCAVIMRGVMIFMGGVAILMWRELMLGYAAIVIYSGFRLGSMGSLGDAAQQDLSQYSIIKFAQYVIPVTDYYDGTKFLSNRPDGSLAATPLFIVLLAVEMTDFLFAIDNVPALFGVAERGDVFIVFSATCFGLIALRSAYTLIALALPHMFYLQKATGAVLVFVGIRALADYFGVQLPTGLSLIAIIVVLAGSAAASIWSADWAIEVSESGDIEMHHASEVPVQTSTRPSEQTPSVAPSYPMQSNVQVQQTYSAPAPKPAVPKSQGASGPGKGRSIAADLIGSALGDVEGSASSLAFKLTAQD</sequence>
<gene>
    <name evidence="7" type="ORF">POBO1169_LOCUS7137</name>
</gene>
<keyword evidence="3 6" id="KW-1133">Transmembrane helix</keyword>
<evidence type="ECO:0000256" key="2">
    <source>
        <dbReference type="ARBA" id="ARBA00022692"/>
    </source>
</evidence>
<feature type="transmembrane region" description="Helical" evidence="6">
    <location>
        <begin position="277"/>
        <end position="293"/>
    </location>
</feature>
<dbReference type="GO" id="GO:0016020">
    <property type="term" value="C:membrane"/>
    <property type="evidence" value="ECO:0007669"/>
    <property type="project" value="UniProtKB-SubCell"/>
</dbReference>
<keyword evidence="4 6" id="KW-0472">Membrane</keyword>
<evidence type="ECO:0000256" key="4">
    <source>
        <dbReference type="ARBA" id="ARBA00023136"/>
    </source>
</evidence>
<reference evidence="7" key="1">
    <citation type="submission" date="2021-01" db="EMBL/GenBank/DDBJ databases">
        <authorList>
            <person name="Corre E."/>
            <person name="Pelletier E."/>
            <person name="Niang G."/>
            <person name="Scheremetjew M."/>
            <person name="Finn R."/>
            <person name="Kale V."/>
            <person name="Holt S."/>
            <person name="Cochrane G."/>
            <person name="Meng A."/>
            <person name="Brown T."/>
            <person name="Cohen L."/>
        </authorList>
    </citation>
    <scope>NUCLEOTIDE SEQUENCE</scope>
    <source>
        <strain evidence="7">CCMP722</strain>
    </source>
</reference>
<proteinExistence type="predicted"/>
<comment type="subcellular location">
    <subcellularLocation>
        <location evidence="1">Membrane</location>
        <topology evidence="1">Multi-pass membrane protein</topology>
    </subcellularLocation>
</comment>